<dbReference type="PROSITE" id="PS00867">
    <property type="entry name" value="CPSASE_2"/>
    <property type="match status" value="1"/>
</dbReference>
<dbReference type="Pfam" id="PF21385">
    <property type="entry name" value="ACCA_BT"/>
    <property type="match status" value="1"/>
</dbReference>
<dbReference type="PANTHER" id="PTHR45728:SF3">
    <property type="entry name" value="ACETYL-COA CARBOXYLASE"/>
    <property type="match status" value="1"/>
</dbReference>
<dbReference type="Pfam" id="PF01039">
    <property type="entry name" value="Carboxyl_trans"/>
    <property type="match status" value="1"/>
</dbReference>
<dbReference type="InterPro" id="IPR005481">
    <property type="entry name" value="BC-like_N"/>
</dbReference>
<evidence type="ECO:0000259" key="19">
    <source>
        <dbReference type="PROSITE" id="PS50989"/>
    </source>
</evidence>
<dbReference type="InterPro" id="IPR005479">
    <property type="entry name" value="CPAse_ATP-bd"/>
</dbReference>
<keyword evidence="9" id="KW-0275">Fatty acid biosynthesis</keyword>
<dbReference type="CDD" id="cd06850">
    <property type="entry name" value="biotinyl_domain"/>
    <property type="match status" value="1"/>
</dbReference>
<dbReference type="InterPro" id="IPR011054">
    <property type="entry name" value="Rudment_hybrid_motif"/>
</dbReference>
<dbReference type="InterPro" id="IPR034733">
    <property type="entry name" value="AcCoA_carboxyl_beta"/>
</dbReference>
<dbReference type="InterPro" id="IPR029045">
    <property type="entry name" value="ClpP/crotonase-like_dom_sf"/>
</dbReference>
<evidence type="ECO:0000256" key="5">
    <source>
        <dbReference type="ARBA" id="ARBA00022741"/>
    </source>
</evidence>
<evidence type="ECO:0000256" key="3">
    <source>
        <dbReference type="ARBA" id="ARBA00022516"/>
    </source>
</evidence>
<dbReference type="SMART" id="SM00878">
    <property type="entry name" value="Biotin_carb_C"/>
    <property type="match status" value="1"/>
</dbReference>
<feature type="domain" description="CoA carboxyltransferase C-terminal" evidence="19">
    <location>
        <begin position="1815"/>
        <end position="2129"/>
    </location>
</feature>
<evidence type="ECO:0000256" key="11">
    <source>
        <dbReference type="ARBA" id="ARBA00023268"/>
    </source>
</evidence>
<gene>
    <name evidence="20" type="ORF">HGRIS_004895</name>
</gene>
<keyword evidence="4" id="KW-0436">Ligase</keyword>
<dbReference type="Pfam" id="PF02786">
    <property type="entry name" value="CPSase_L_D2"/>
    <property type="match status" value="1"/>
</dbReference>
<dbReference type="Gene3D" id="3.30.470.20">
    <property type="entry name" value="ATP-grasp fold, B domain"/>
    <property type="match status" value="1"/>
</dbReference>
<evidence type="ECO:0000256" key="2">
    <source>
        <dbReference type="ARBA" id="ARBA00004956"/>
    </source>
</evidence>
<comment type="catalytic activity">
    <reaction evidence="13">
        <text>N(6)-biotinyl-L-lysyl-[protein] + hydrogencarbonate + ATP = N(6)-carboxybiotinyl-L-lysyl-[protein] + ADP + phosphate + H(+)</text>
        <dbReference type="Rhea" id="RHEA:13501"/>
        <dbReference type="Rhea" id="RHEA-COMP:10505"/>
        <dbReference type="Rhea" id="RHEA-COMP:10506"/>
        <dbReference type="ChEBI" id="CHEBI:15378"/>
        <dbReference type="ChEBI" id="CHEBI:17544"/>
        <dbReference type="ChEBI" id="CHEBI:30616"/>
        <dbReference type="ChEBI" id="CHEBI:43474"/>
        <dbReference type="ChEBI" id="CHEBI:83144"/>
        <dbReference type="ChEBI" id="CHEBI:83145"/>
        <dbReference type="ChEBI" id="CHEBI:456216"/>
        <dbReference type="EC" id="6.3.4.14"/>
    </reaction>
</comment>
<feature type="domain" description="Biotin carboxylation" evidence="17">
    <location>
        <begin position="38"/>
        <end position="546"/>
    </location>
</feature>
<dbReference type="Pfam" id="PF00289">
    <property type="entry name" value="Biotin_carb_N"/>
    <property type="match status" value="1"/>
</dbReference>
<keyword evidence="21" id="KW-1185">Reference proteome</keyword>
<reference evidence="21" key="1">
    <citation type="submission" date="2024-06" db="EMBL/GenBank/DDBJ databases">
        <title>Multi-omics analyses provide insights into the biosynthesis of the anticancer antibiotic pleurotin in Hohenbuehelia grisea.</title>
        <authorList>
            <person name="Weaver J.A."/>
            <person name="Alberti F."/>
        </authorList>
    </citation>
    <scope>NUCLEOTIDE SEQUENCE [LARGE SCALE GENOMIC DNA]</scope>
    <source>
        <strain evidence="21">T-177</strain>
    </source>
</reference>
<dbReference type="InterPro" id="IPR011762">
    <property type="entry name" value="COA_CT_N"/>
</dbReference>
<dbReference type="InterPro" id="IPR011761">
    <property type="entry name" value="ATP-grasp"/>
</dbReference>
<evidence type="ECO:0008006" key="22">
    <source>
        <dbReference type="Google" id="ProtNLM"/>
    </source>
</evidence>
<feature type="domain" description="ATP-grasp" evidence="16">
    <location>
        <begin position="190"/>
        <end position="387"/>
    </location>
</feature>
<dbReference type="Pfam" id="PF00364">
    <property type="entry name" value="Biotin_lipoyl"/>
    <property type="match status" value="1"/>
</dbReference>
<evidence type="ECO:0000256" key="13">
    <source>
        <dbReference type="ARBA" id="ARBA00048600"/>
    </source>
</evidence>
<comment type="pathway">
    <text evidence="2">Lipid metabolism; malonyl-CoA biosynthesis; malonyl-CoA from acetyl-CoA: step 1/1.</text>
</comment>
<dbReference type="SUPFAM" id="SSF52440">
    <property type="entry name" value="PreATP-grasp domain"/>
    <property type="match status" value="1"/>
</dbReference>
<keyword evidence="5 14" id="KW-0547">Nucleotide-binding</keyword>
<dbReference type="Gene3D" id="2.40.460.10">
    <property type="entry name" value="Biotin dependent carboxylase carboxyltransferase"/>
    <property type="match status" value="1"/>
</dbReference>
<proteinExistence type="predicted"/>
<name>A0ABR3JDB6_9AGAR</name>
<dbReference type="InterPro" id="IPR011764">
    <property type="entry name" value="Biotin_carboxylation_dom"/>
</dbReference>
<dbReference type="Gene3D" id="3.90.1770.10">
    <property type="entry name" value="PreATP-grasp domain"/>
    <property type="match status" value="1"/>
</dbReference>
<dbReference type="InterPro" id="IPR011053">
    <property type="entry name" value="Single_hybrid_motif"/>
</dbReference>
<dbReference type="InterPro" id="IPR013537">
    <property type="entry name" value="AcCoA_COase_cen"/>
</dbReference>
<dbReference type="PROSITE" id="PS50968">
    <property type="entry name" value="BIOTINYL_LIPOYL"/>
    <property type="match status" value="1"/>
</dbReference>
<dbReference type="PROSITE" id="PS50975">
    <property type="entry name" value="ATP_GRASP"/>
    <property type="match status" value="1"/>
</dbReference>
<comment type="catalytic activity">
    <reaction evidence="12">
        <text>hydrogencarbonate + acetyl-CoA + ATP = malonyl-CoA + ADP + phosphate + H(+)</text>
        <dbReference type="Rhea" id="RHEA:11308"/>
        <dbReference type="ChEBI" id="CHEBI:15378"/>
        <dbReference type="ChEBI" id="CHEBI:17544"/>
        <dbReference type="ChEBI" id="CHEBI:30616"/>
        <dbReference type="ChEBI" id="CHEBI:43474"/>
        <dbReference type="ChEBI" id="CHEBI:57288"/>
        <dbReference type="ChEBI" id="CHEBI:57384"/>
        <dbReference type="ChEBI" id="CHEBI:456216"/>
        <dbReference type="EC" id="6.4.1.2"/>
    </reaction>
</comment>
<evidence type="ECO:0000256" key="14">
    <source>
        <dbReference type="PROSITE-ProRule" id="PRU00409"/>
    </source>
</evidence>
<dbReference type="PANTHER" id="PTHR45728">
    <property type="entry name" value="ACETYL-COA CARBOXYLASE, ISOFORM A"/>
    <property type="match status" value="1"/>
</dbReference>
<protein>
    <recommendedName>
        <fullName evidence="22">Acetyl-CoA carboxylase</fullName>
    </recommendedName>
</protein>
<dbReference type="Gene3D" id="3.90.226.10">
    <property type="entry name" value="2-enoyl-CoA Hydratase, Chain A, domain 1"/>
    <property type="match status" value="2"/>
</dbReference>
<dbReference type="Proteomes" id="UP001556367">
    <property type="component" value="Unassembled WGS sequence"/>
</dbReference>
<dbReference type="InterPro" id="IPR049074">
    <property type="entry name" value="ACCA_BT"/>
</dbReference>
<dbReference type="Pfam" id="PF02785">
    <property type="entry name" value="Biotin_carb_C"/>
    <property type="match status" value="1"/>
</dbReference>
<evidence type="ECO:0000256" key="12">
    <source>
        <dbReference type="ARBA" id="ARBA00048065"/>
    </source>
</evidence>
<dbReference type="SUPFAM" id="SSF52096">
    <property type="entry name" value="ClpP/crotonase"/>
    <property type="match status" value="2"/>
</dbReference>
<evidence type="ECO:0000256" key="10">
    <source>
        <dbReference type="ARBA" id="ARBA00023267"/>
    </source>
</evidence>
<feature type="domain" description="Lipoyl-binding" evidence="15">
    <location>
        <begin position="673"/>
        <end position="747"/>
    </location>
</feature>
<evidence type="ECO:0000259" key="15">
    <source>
        <dbReference type="PROSITE" id="PS50968"/>
    </source>
</evidence>
<dbReference type="PROSITE" id="PS50989">
    <property type="entry name" value="COA_CT_CTER"/>
    <property type="match status" value="1"/>
</dbReference>
<evidence type="ECO:0000256" key="9">
    <source>
        <dbReference type="ARBA" id="ARBA00023160"/>
    </source>
</evidence>
<accession>A0ABR3JDB6</accession>
<dbReference type="InterPro" id="IPR049076">
    <property type="entry name" value="ACCA"/>
</dbReference>
<feature type="domain" description="CoA carboxyltransferase N-terminal" evidence="18">
    <location>
        <begin position="1473"/>
        <end position="1811"/>
    </location>
</feature>
<evidence type="ECO:0000256" key="6">
    <source>
        <dbReference type="ARBA" id="ARBA00022832"/>
    </source>
</evidence>
<dbReference type="InterPro" id="IPR000089">
    <property type="entry name" value="Biotin_lipoyl"/>
</dbReference>
<evidence type="ECO:0000256" key="7">
    <source>
        <dbReference type="ARBA" id="ARBA00022840"/>
    </source>
</evidence>
<dbReference type="Gene3D" id="2.40.50.100">
    <property type="match status" value="1"/>
</dbReference>
<evidence type="ECO:0000259" key="18">
    <source>
        <dbReference type="PROSITE" id="PS50980"/>
    </source>
</evidence>
<dbReference type="InterPro" id="IPR011763">
    <property type="entry name" value="COA_CT_C"/>
</dbReference>
<keyword evidence="10" id="KW-0092">Biotin</keyword>
<dbReference type="InterPro" id="IPR016185">
    <property type="entry name" value="PreATP-grasp_dom_sf"/>
</dbReference>
<evidence type="ECO:0000313" key="20">
    <source>
        <dbReference type="EMBL" id="KAL0953701.1"/>
    </source>
</evidence>
<organism evidence="20 21">
    <name type="scientific">Hohenbuehelia grisea</name>
    <dbReference type="NCBI Taxonomy" id="104357"/>
    <lineage>
        <taxon>Eukaryota</taxon>
        <taxon>Fungi</taxon>
        <taxon>Dikarya</taxon>
        <taxon>Basidiomycota</taxon>
        <taxon>Agaricomycotina</taxon>
        <taxon>Agaricomycetes</taxon>
        <taxon>Agaricomycetidae</taxon>
        <taxon>Agaricales</taxon>
        <taxon>Pleurotineae</taxon>
        <taxon>Pleurotaceae</taxon>
        <taxon>Hohenbuehelia</taxon>
    </lineage>
</organism>
<dbReference type="EMBL" id="JASNQZ010000008">
    <property type="protein sequence ID" value="KAL0953701.1"/>
    <property type="molecule type" value="Genomic_DNA"/>
</dbReference>
<dbReference type="SUPFAM" id="SSF51246">
    <property type="entry name" value="Rudiment single hybrid motif"/>
    <property type="match status" value="1"/>
</dbReference>
<dbReference type="PROSITE" id="PS50980">
    <property type="entry name" value="COA_CT_NTER"/>
    <property type="match status" value="1"/>
</dbReference>
<dbReference type="InterPro" id="IPR013815">
    <property type="entry name" value="ATP_grasp_subdomain_1"/>
</dbReference>
<comment type="cofactor">
    <cofactor evidence="1">
        <name>biotin</name>
        <dbReference type="ChEBI" id="CHEBI:57586"/>
    </cofactor>
</comment>
<dbReference type="Pfam" id="PF08326">
    <property type="entry name" value="ACC_central"/>
    <property type="match status" value="1"/>
</dbReference>
<dbReference type="SUPFAM" id="SSF56059">
    <property type="entry name" value="Glutathione synthetase ATP-binding domain-like"/>
    <property type="match status" value="1"/>
</dbReference>
<evidence type="ECO:0000259" key="17">
    <source>
        <dbReference type="PROSITE" id="PS50979"/>
    </source>
</evidence>
<evidence type="ECO:0000256" key="8">
    <source>
        <dbReference type="ARBA" id="ARBA00023098"/>
    </source>
</evidence>
<dbReference type="InterPro" id="IPR005482">
    <property type="entry name" value="Biotin_COase_C"/>
</dbReference>
<dbReference type="Gene3D" id="3.30.1490.20">
    <property type="entry name" value="ATP-grasp fold, A domain"/>
    <property type="match status" value="1"/>
</dbReference>
<dbReference type="Gene3D" id="3.40.50.20">
    <property type="match status" value="1"/>
</dbReference>
<keyword evidence="7 14" id="KW-0067">ATP-binding</keyword>
<keyword evidence="3" id="KW-0444">Lipid biosynthesis</keyword>
<keyword evidence="8" id="KW-0443">Lipid metabolism</keyword>
<dbReference type="InterPro" id="IPR001882">
    <property type="entry name" value="Biotin_BS"/>
</dbReference>
<sequence length="2232" mass="247787">MSAYDHERVAHFIGGNSLDKAPASNVYDFVKANGGHTVISKILIANNGIAAVKEIRSIRQWSYETFGQERAIEFTVMATPEDLKVNAEYIRMADRYIEVPGGTNNHNYANVDLILDVAERAGVHAVWAGWGHASENPRLPESLAASKNKIVFIGPPGSAMRSLGDKISSTIVAQHAEVPTMAWSGTGITDTELSEGGFVVVPDAAYQAACVNSVEDGLQRAETIGWPVMIKASEGGGGKGIRKVDHPDAFKNAYHAVAGEIPGSPIFVMKLAGQARHLEVQLLADQYGNAISLFGRDCSVQRRHQKIIEEAPVTIAKEDTFEQMERAAVRLAKLVGYVSAGTVEYLYSHADDSFCFLELNPRLQVEHPTTEMVSGVNLPAAQLQVAMGIPLHRIRHIRTLYGVAPNGSSEIDFDMIKPDANALQRKPRPKGHVVAVRITAENPDAGFKPSSGSIQELNFRSSTNVWGYFSVTTAGGLHEFADSQFGHIFAYGEDRNESRKNMIVALKELSIRGDFRTTVEYLIKLLELEPFKNNNFTTGWLDSLISNKLTAERPDSTLAVICGAVTKAYLASDACWTEYKRILDKGQVPARDVLKTIFSIDFIYENVRYSFTAARSALTTWTLYLNGGSTMVGARPLADGGLLVLLDGKSHSVYWREEVGALRLMVDAKTCLIEQENDPTQLRSPSPGKLVRYFFESGDHINAGEQYAEIEVMKMYMPLVASEDGIIQLIKQPGVSLEPGDILGILTLDDPARVKHAKPFDGLLPSLGVPGVIGNKPHQRLARCIGTLNDILDGFDNQAIMSTTLKDLIEVLHDQELPYSEVAAILAALSGRMPAKLEESVRSALEAARAKGDGQEFPVNRLKRVLENFVQDNILPQDRAMFRTQLGALFDVLERFTGGLKGHEVTTIAGLLERYEQTEKLFGGSIEARVLALREQHKDDLDKVVALVLSHIKAQSKSKLVLALLDYVKSSGLNVSNPESQVYKVLQNLASLEAKSSTSVSLKAREVLILGQMPSYEERLVQMEGVFKNAVSNNYYGEQGDGPRTPSAEVLKELSDSRYTVYDVLPAFFSHADPVVTLAALETYVRRAYRAYSLLSIDYEEGDNLDDGENPSIVTWRFNLGQSHSPPSTPRITFGENRRAGSVSDLTYLINRNQSQPIRVGAIASFPNFEALARGFEKVSSMLPSFDQEEFRQRYGQNSQPPNVVNIALRVFNEEDDMADGAWFEKLTAYVNAKSSLLMQRGVRRISVLICRRGQYPVFLTLRESEGAWGEEQAIRNIEPALAYQLELSRLSNYNLKPCFVETKQVHVYHAVARENQLDNRFFIRALVRPGRLRGTMSMAEYLISETDRLVTGVLDALEVVSAQYRNTDCNHIFMNFVYNLQVTYDDVLAAISGFIERHGKRLWRLHVTGSEIRIALEDSEGNVTPIRCIIENVSGFIVNYHGYQEISTDRGTTILKSIGEKGPLHLQPVHQAYPTKESLQPKRYQAHLIGTTYVYDFPDLFSKALHNVWTKARDTNPSLVLPKKLLESKELVLDEHDQLTEVDRAPGNNSFGMVAWVFTMRTPEFPLGRKAVVVANDITYKIGSFGPLEDQFFYLVTKYARNLGLPRIYLSANSGARIGLAEETMNLFSTAWNDEAHPEKGVDYLYLTHENFLKIQEKGAGAVRTIEIDADGERRHKITDIIGLQDGLGVESLRGSGLIAGETSRAYDDIFTITLVTARSVGIGAYLVRLGERAVQVEGQPIILTGAPALNKVLGREVYTSNLQLGGTQIMFKNGVSHLTADSDLQGATHILEWLSFVPEITGAPLPVLPSSDTWDREIGYTPPKGAYDPRWFIEGKKDETSDEWLSGFFDKGTFQETLSGWAQTVVVGRARLGGIPMGVIAVETRTIERVVPADPANPASFEQRIMEAGQVWYPNSAYKTAQAIFDFNREGLPLIIFANWRGFSGGQQDMYDEILKQGSKIVDGLSSYKQPVFVYIVPNGELRGGAWVVLDPSINSEQMEMYADVEARAGVLEPEGIVEIKYRRDKILATMERLDSTYASLKRDSKDTGKSEEERAQAAAALDQRQQLLMPTFKQVALLYADLHDRTGRMEAKGCAKPAEWKDARRYFYWRLRSRVARSRALSQIAEASPTSTTEYRTRLLDNILSMEENSTDQEIAEAIEQLDLSKTVVQLKTDNLMRQIVALTQEDHKAAMDGLMRLADSLTEEDRSSLVTVLQNAPRSPGPPSYATA</sequence>
<evidence type="ECO:0000313" key="21">
    <source>
        <dbReference type="Proteomes" id="UP001556367"/>
    </source>
</evidence>
<dbReference type="SUPFAM" id="SSF51230">
    <property type="entry name" value="Single hybrid motif"/>
    <property type="match status" value="1"/>
</dbReference>
<comment type="caution">
    <text evidence="20">The sequence shown here is derived from an EMBL/GenBank/DDBJ whole genome shotgun (WGS) entry which is preliminary data.</text>
</comment>
<evidence type="ECO:0000256" key="1">
    <source>
        <dbReference type="ARBA" id="ARBA00001953"/>
    </source>
</evidence>
<evidence type="ECO:0000259" key="16">
    <source>
        <dbReference type="PROSITE" id="PS50975"/>
    </source>
</evidence>
<keyword evidence="11" id="KW-0511">Multifunctional enzyme</keyword>
<dbReference type="PROSITE" id="PS00188">
    <property type="entry name" value="BIOTIN"/>
    <property type="match status" value="1"/>
</dbReference>
<keyword evidence="6" id="KW-0276">Fatty acid metabolism</keyword>
<evidence type="ECO:0000256" key="4">
    <source>
        <dbReference type="ARBA" id="ARBA00022598"/>
    </source>
</evidence>
<dbReference type="PROSITE" id="PS50979">
    <property type="entry name" value="BC"/>
    <property type="match status" value="1"/>
</dbReference>